<evidence type="ECO:0000259" key="1">
    <source>
        <dbReference type="Pfam" id="PF00128"/>
    </source>
</evidence>
<feature type="domain" description="Glycosyl hydrolase family 13 catalytic" evidence="1">
    <location>
        <begin position="44"/>
        <end position="189"/>
    </location>
</feature>
<evidence type="ECO:0000313" key="2">
    <source>
        <dbReference type="Proteomes" id="UP000694888"/>
    </source>
</evidence>
<dbReference type="Gene3D" id="3.20.20.80">
    <property type="entry name" value="Glycosidases"/>
    <property type="match status" value="1"/>
</dbReference>
<evidence type="ECO:0000313" key="3">
    <source>
        <dbReference type="RefSeq" id="XP_012941833.1"/>
    </source>
</evidence>
<organism evidence="2 3">
    <name type="scientific">Aplysia californica</name>
    <name type="common">California sea hare</name>
    <dbReference type="NCBI Taxonomy" id="6500"/>
    <lineage>
        <taxon>Eukaryota</taxon>
        <taxon>Metazoa</taxon>
        <taxon>Spiralia</taxon>
        <taxon>Lophotrochozoa</taxon>
        <taxon>Mollusca</taxon>
        <taxon>Gastropoda</taxon>
        <taxon>Heterobranchia</taxon>
        <taxon>Euthyneura</taxon>
        <taxon>Tectipleura</taxon>
        <taxon>Aplysiida</taxon>
        <taxon>Aplysioidea</taxon>
        <taxon>Aplysiidae</taxon>
        <taxon>Aplysia</taxon>
    </lineage>
</organism>
<dbReference type="Pfam" id="PF00128">
    <property type="entry name" value="Alpha-amylase"/>
    <property type="match status" value="1"/>
</dbReference>
<dbReference type="InterPro" id="IPR017853">
    <property type="entry name" value="GH"/>
</dbReference>
<dbReference type="GeneID" id="101859190"/>
<dbReference type="Proteomes" id="UP000694888">
    <property type="component" value="Unplaced"/>
</dbReference>
<proteinExistence type="predicted"/>
<dbReference type="RefSeq" id="XP_012941833.1">
    <property type="nucleotide sequence ID" value="XM_013086379.2"/>
</dbReference>
<dbReference type="InterPro" id="IPR006047">
    <property type="entry name" value="GH13_cat_dom"/>
</dbReference>
<accession>A0ABM1A6L7</accession>
<protein>
    <submittedName>
        <fullName evidence="3">Maltase 2</fullName>
    </submittedName>
</protein>
<gene>
    <name evidence="3" type="primary">LOC101859190</name>
</gene>
<dbReference type="PANTHER" id="PTHR10357">
    <property type="entry name" value="ALPHA-AMYLASE FAMILY MEMBER"/>
    <property type="match status" value="1"/>
</dbReference>
<dbReference type="SUPFAM" id="SSF51445">
    <property type="entry name" value="(Trans)glycosidases"/>
    <property type="match status" value="1"/>
</dbReference>
<reference evidence="3" key="1">
    <citation type="submission" date="2025-08" db="UniProtKB">
        <authorList>
            <consortium name="RefSeq"/>
        </authorList>
    </citation>
    <scope>IDENTIFICATION</scope>
</reference>
<dbReference type="PANTHER" id="PTHR10357:SF179">
    <property type="entry name" value="NEUTRAL AND BASIC AMINO ACID TRANSPORT PROTEIN RBAT"/>
    <property type="match status" value="1"/>
</dbReference>
<sequence length="232" mass="26128">MVVETYSAPNERNKIYKTGANPFNFDLTGGTSTGYRIRDKVLSEYVNLPTGAWPNFVIGNHDVARLTVKYGPQHVGIYNMLLLTLWGTPTCYYGDEIGLEPPTITWEQTVDPWGLNYGPTRYSEFSRDPQRTPMQWDSSSQAGFTTGNSTWLPIDPSYNRINVKTEQESAGQSNIKLYKQLAALRKNKAFQLGSFKPSARGRTRLPDLCIILAGRRIDPMTSHQLVVLMDPT</sequence>
<keyword evidence="2" id="KW-1185">Reference proteome</keyword>
<name>A0ABM1A6L7_APLCA</name>